<name>A0ABT2MQI6_9CYAN</name>
<evidence type="ECO:0000259" key="8">
    <source>
        <dbReference type="PROSITE" id="PS51352"/>
    </source>
</evidence>
<dbReference type="EMBL" id="JAMXFF010000015">
    <property type="protein sequence ID" value="MCT7967004.1"/>
    <property type="molecule type" value="Genomic_DNA"/>
</dbReference>
<dbReference type="RefSeq" id="WP_368006613.1">
    <property type="nucleotide sequence ID" value="NZ_JAMXFF010000015.1"/>
</dbReference>
<evidence type="ECO:0000256" key="3">
    <source>
        <dbReference type="ARBA" id="ARBA00022982"/>
    </source>
</evidence>
<feature type="domain" description="Thioredoxin" evidence="8">
    <location>
        <begin position="1"/>
        <end position="105"/>
    </location>
</feature>
<keyword evidence="4" id="KW-1015">Disulfide bond</keyword>
<keyword evidence="2" id="KW-0813">Transport</keyword>
<dbReference type="InterPro" id="IPR036249">
    <property type="entry name" value="Thioredoxin-like_sf"/>
</dbReference>
<evidence type="ECO:0000256" key="1">
    <source>
        <dbReference type="ARBA" id="ARBA00008987"/>
    </source>
</evidence>
<proteinExistence type="inferred from homology"/>
<protein>
    <recommendedName>
        <fullName evidence="6 7">Thioredoxin</fullName>
    </recommendedName>
</protein>
<dbReference type="PIRSF" id="PIRSF000077">
    <property type="entry name" value="Thioredoxin"/>
    <property type="match status" value="1"/>
</dbReference>
<evidence type="ECO:0000256" key="2">
    <source>
        <dbReference type="ARBA" id="ARBA00022448"/>
    </source>
</evidence>
<comment type="similarity">
    <text evidence="1 7">Belongs to the thioredoxin family.</text>
</comment>
<evidence type="ECO:0000256" key="7">
    <source>
        <dbReference type="PIRNR" id="PIRNR000077"/>
    </source>
</evidence>
<dbReference type="CDD" id="cd02947">
    <property type="entry name" value="TRX_family"/>
    <property type="match status" value="1"/>
</dbReference>
<evidence type="ECO:0000256" key="4">
    <source>
        <dbReference type="ARBA" id="ARBA00023157"/>
    </source>
</evidence>
<dbReference type="NCBIfam" id="TIGR01068">
    <property type="entry name" value="thioredoxin"/>
    <property type="match status" value="1"/>
</dbReference>
<dbReference type="InterPro" id="IPR005746">
    <property type="entry name" value="Thioredoxin"/>
</dbReference>
<comment type="caution">
    <text evidence="9">The sequence shown here is derived from an EMBL/GenBank/DDBJ whole genome shotgun (WGS) entry which is preliminary data.</text>
</comment>
<sequence>MTVKKQFASFEEMLTDSEVPVLVDFYAAWCGPCQMMAPVLDEVNARLKNRIQVVKIDTEKYPDLATEHRIYALPTLVLFEKGKPVQRFEGFVSAEQLIPKLESLL</sequence>
<dbReference type="InterPro" id="IPR017937">
    <property type="entry name" value="Thioredoxin_CS"/>
</dbReference>
<dbReference type="PROSITE" id="PS00194">
    <property type="entry name" value="THIOREDOXIN_1"/>
    <property type="match status" value="1"/>
</dbReference>
<dbReference type="Gene3D" id="3.40.30.10">
    <property type="entry name" value="Glutaredoxin"/>
    <property type="match status" value="1"/>
</dbReference>
<dbReference type="PROSITE" id="PS51352">
    <property type="entry name" value="THIOREDOXIN_2"/>
    <property type="match status" value="1"/>
</dbReference>
<evidence type="ECO:0000313" key="9">
    <source>
        <dbReference type="EMBL" id="MCT7967004.1"/>
    </source>
</evidence>
<accession>A0ABT2MQI6</accession>
<keyword evidence="5" id="KW-0676">Redox-active center</keyword>
<dbReference type="InterPro" id="IPR013766">
    <property type="entry name" value="Thioredoxin_domain"/>
</dbReference>
<evidence type="ECO:0000256" key="5">
    <source>
        <dbReference type="ARBA" id="ARBA00023284"/>
    </source>
</evidence>
<dbReference type="PANTHER" id="PTHR45663:SF15">
    <property type="entry name" value="THIOREDOXIN Y1, CHLOROPLASTIC"/>
    <property type="match status" value="1"/>
</dbReference>
<keyword evidence="10" id="KW-1185">Reference proteome</keyword>
<reference evidence="9 10" key="1">
    <citation type="journal article" date="2022" name="Front. Microbiol.">
        <title>High genomic differentiation and limited gene flow indicate recent cryptic speciation within the genus Laspinema (cyanobacteria).</title>
        <authorList>
            <person name="Stanojkovic A."/>
            <person name="Skoupy S."/>
            <person name="Skaloud P."/>
            <person name="Dvorak P."/>
        </authorList>
    </citation>
    <scope>NUCLEOTIDE SEQUENCE [LARGE SCALE GENOMIC DNA]</scope>
    <source>
        <strain evidence="9 10">D2a</strain>
    </source>
</reference>
<organism evidence="9 10">
    <name type="scientific">Laspinema palackyanum D2a</name>
    <dbReference type="NCBI Taxonomy" id="2953684"/>
    <lineage>
        <taxon>Bacteria</taxon>
        <taxon>Bacillati</taxon>
        <taxon>Cyanobacteriota</taxon>
        <taxon>Cyanophyceae</taxon>
        <taxon>Oscillatoriophycideae</taxon>
        <taxon>Oscillatoriales</taxon>
        <taxon>Laspinemataceae</taxon>
        <taxon>Laspinema</taxon>
        <taxon>Laspinema palackyanum</taxon>
    </lineage>
</organism>
<keyword evidence="3" id="KW-0249">Electron transport</keyword>
<dbReference type="SUPFAM" id="SSF52833">
    <property type="entry name" value="Thioredoxin-like"/>
    <property type="match status" value="1"/>
</dbReference>
<gene>
    <name evidence="9" type="primary">trxA</name>
    <name evidence="9" type="ORF">NG799_11720</name>
</gene>
<evidence type="ECO:0000256" key="6">
    <source>
        <dbReference type="NCBIfam" id="TIGR01068"/>
    </source>
</evidence>
<evidence type="ECO:0000313" key="10">
    <source>
        <dbReference type="Proteomes" id="UP001525890"/>
    </source>
</evidence>
<dbReference type="PRINTS" id="PR00421">
    <property type="entry name" value="THIOREDOXIN"/>
</dbReference>
<dbReference type="Pfam" id="PF00085">
    <property type="entry name" value="Thioredoxin"/>
    <property type="match status" value="1"/>
</dbReference>
<dbReference type="Proteomes" id="UP001525890">
    <property type="component" value="Unassembled WGS sequence"/>
</dbReference>
<dbReference type="PANTHER" id="PTHR45663">
    <property type="entry name" value="GEO12009P1"/>
    <property type="match status" value="1"/>
</dbReference>